<evidence type="ECO:0000313" key="2">
    <source>
        <dbReference type="Proteomes" id="UP000198964"/>
    </source>
</evidence>
<dbReference type="SUPFAM" id="SSF48371">
    <property type="entry name" value="ARM repeat"/>
    <property type="match status" value="1"/>
</dbReference>
<dbReference type="STRING" id="655355.SAMN05216283_101909"/>
<dbReference type="RefSeq" id="WP_093918606.1">
    <property type="nucleotide sequence ID" value="NZ_FONW01000001.1"/>
</dbReference>
<dbReference type="AlphaFoldDB" id="A0A1I2D2C6"/>
<gene>
    <name evidence="1" type="ORF">SAMN05216283_101909</name>
</gene>
<evidence type="ECO:0008006" key="3">
    <source>
        <dbReference type="Google" id="ProtNLM"/>
    </source>
</evidence>
<sequence>MNRKEFYSLLDNWENIHLLINYLIDYPNQLDALIEIGLSNDQKENWRAIWVADKIHEKHPELIRPYLGQLTEALKTTSCDSKLRHLLKLISLNPIDQQHLSFLLAYCLELVDKATSPIANRVHGMQILFEISEQEPELKPELIQLFEHELEKHESPAIRSRGKRLLKKLYSAS</sequence>
<dbReference type="Proteomes" id="UP000198964">
    <property type="component" value="Unassembled WGS sequence"/>
</dbReference>
<organism evidence="1 2">
    <name type="scientific">Sunxiuqinia elliptica</name>
    <dbReference type="NCBI Taxonomy" id="655355"/>
    <lineage>
        <taxon>Bacteria</taxon>
        <taxon>Pseudomonadati</taxon>
        <taxon>Bacteroidota</taxon>
        <taxon>Bacteroidia</taxon>
        <taxon>Marinilabiliales</taxon>
        <taxon>Prolixibacteraceae</taxon>
        <taxon>Sunxiuqinia</taxon>
    </lineage>
</organism>
<protein>
    <recommendedName>
        <fullName evidence="3">HEAT repeat domain-containing protein</fullName>
    </recommendedName>
</protein>
<name>A0A1I2D2C6_9BACT</name>
<reference evidence="1 2" key="1">
    <citation type="submission" date="2016-10" db="EMBL/GenBank/DDBJ databases">
        <authorList>
            <person name="de Groot N.N."/>
        </authorList>
    </citation>
    <scope>NUCLEOTIDE SEQUENCE [LARGE SCALE GENOMIC DNA]</scope>
    <source>
        <strain evidence="1 2">CGMCC 1.9156</strain>
    </source>
</reference>
<dbReference type="EMBL" id="FONW01000001">
    <property type="protein sequence ID" value="SFE74635.1"/>
    <property type="molecule type" value="Genomic_DNA"/>
</dbReference>
<keyword evidence="2" id="KW-1185">Reference proteome</keyword>
<dbReference type="InterPro" id="IPR016024">
    <property type="entry name" value="ARM-type_fold"/>
</dbReference>
<accession>A0A1I2D2C6</accession>
<evidence type="ECO:0000313" key="1">
    <source>
        <dbReference type="EMBL" id="SFE74635.1"/>
    </source>
</evidence>
<proteinExistence type="predicted"/>